<protein>
    <submittedName>
        <fullName evidence="2">Uncharacterized protein</fullName>
    </submittedName>
</protein>
<feature type="transmembrane region" description="Helical" evidence="1">
    <location>
        <begin position="61"/>
        <end position="80"/>
    </location>
</feature>
<dbReference type="Proteomes" id="UP000655044">
    <property type="component" value="Unassembled WGS sequence"/>
</dbReference>
<proteinExistence type="predicted"/>
<evidence type="ECO:0000313" key="3">
    <source>
        <dbReference type="Proteomes" id="UP000655044"/>
    </source>
</evidence>
<evidence type="ECO:0000313" key="2">
    <source>
        <dbReference type="EMBL" id="GIH89199.1"/>
    </source>
</evidence>
<organism evidence="2 3">
    <name type="scientific">Planobispora rosea</name>
    <dbReference type="NCBI Taxonomy" id="35762"/>
    <lineage>
        <taxon>Bacteria</taxon>
        <taxon>Bacillati</taxon>
        <taxon>Actinomycetota</taxon>
        <taxon>Actinomycetes</taxon>
        <taxon>Streptosporangiales</taxon>
        <taxon>Streptosporangiaceae</taxon>
        <taxon>Planobispora</taxon>
    </lineage>
</organism>
<name>A0A8J3SCB9_PLARO</name>
<accession>A0A8J3SCB9</accession>
<dbReference type="AlphaFoldDB" id="A0A8J3SCB9"/>
<sequence length="105" mass="11488">MVAMWERQVSNRTRWRTAPCANREPLSRPSSDHLSRRDAYFMSLLGGKKPTKEAFSPPDPIPVRWVVIIGFAVAIGVLVGRESGSIAAGIGTGILLAGFLHTVMR</sequence>
<reference evidence="2" key="1">
    <citation type="submission" date="2021-01" db="EMBL/GenBank/DDBJ databases">
        <title>Whole genome shotgun sequence of Planobispora rosea NBRC 15558.</title>
        <authorList>
            <person name="Komaki H."/>
            <person name="Tamura T."/>
        </authorList>
    </citation>
    <scope>NUCLEOTIDE SEQUENCE</scope>
    <source>
        <strain evidence="2">NBRC 15558</strain>
    </source>
</reference>
<evidence type="ECO:0000256" key="1">
    <source>
        <dbReference type="SAM" id="Phobius"/>
    </source>
</evidence>
<keyword evidence="1" id="KW-0472">Membrane</keyword>
<feature type="transmembrane region" description="Helical" evidence="1">
    <location>
        <begin position="86"/>
        <end position="104"/>
    </location>
</feature>
<comment type="caution">
    <text evidence="2">The sequence shown here is derived from an EMBL/GenBank/DDBJ whole genome shotgun (WGS) entry which is preliminary data.</text>
</comment>
<keyword evidence="1" id="KW-1133">Transmembrane helix</keyword>
<keyword evidence="1" id="KW-0812">Transmembrane</keyword>
<gene>
    <name evidence="2" type="ORF">Pro02_76070</name>
</gene>
<keyword evidence="3" id="KW-1185">Reference proteome</keyword>
<dbReference type="EMBL" id="BOOI01000114">
    <property type="protein sequence ID" value="GIH89199.1"/>
    <property type="molecule type" value="Genomic_DNA"/>
</dbReference>